<feature type="compositionally biased region" description="Polar residues" evidence="1">
    <location>
        <begin position="103"/>
        <end position="116"/>
    </location>
</feature>
<sequence length="256" mass="28752">MRKASAVFLCLLMVTLCVQEITAKENDHTESDGNGNIVTDLPWNQEIEGKMYGQLIGKVKDDDIDIDVPAPEDKEDPVSPEEPDTGTVDNGGEGGNKEENSKPSRNPNNAASGEQGTSAIRNFYPNITAANQQRYGIQRNGTDKNGRAYYKWEEKAERLTIYPALFEKAKEEQKNIVMRVVDRSEGKMHYRLRLLYSDIKDMKETTLDFEFGAKCSHKEAMYEMSGTNDITYLLQCEQAHVSIPVYIGIGVPASWD</sequence>
<comment type="caution">
    <text evidence="3">The sequence shown here is derived from an EMBL/GenBank/DDBJ whole genome shotgun (WGS) entry which is preliminary data.</text>
</comment>
<keyword evidence="2" id="KW-0732">Signal</keyword>
<evidence type="ECO:0000256" key="2">
    <source>
        <dbReference type="SAM" id="SignalP"/>
    </source>
</evidence>
<feature type="signal peptide" evidence="2">
    <location>
        <begin position="1"/>
        <end position="23"/>
    </location>
</feature>
<feature type="non-terminal residue" evidence="3">
    <location>
        <position position="256"/>
    </location>
</feature>
<dbReference type="OrthoDB" id="9949602at2"/>
<protein>
    <submittedName>
        <fullName evidence="3">Uncharacterized protein</fullName>
    </submittedName>
</protein>
<feature type="compositionally biased region" description="Acidic residues" evidence="1">
    <location>
        <begin position="73"/>
        <end position="84"/>
    </location>
</feature>
<accession>A0A3E2VBD1</accession>
<proteinExistence type="predicted"/>
<reference evidence="3 4" key="1">
    <citation type="submission" date="2018-08" db="EMBL/GenBank/DDBJ databases">
        <title>A genome reference for cultivated species of the human gut microbiota.</title>
        <authorList>
            <person name="Zou Y."/>
            <person name="Xue W."/>
            <person name="Luo G."/>
        </authorList>
    </citation>
    <scope>NUCLEOTIDE SEQUENCE [LARGE SCALE GENOMIC DNA]</scope>
    <source>
        <strain evidence="3 4">OF01-2LB</strain>
    </source>
</reference>
<gene>
    <name evidence="3" type="ORF">DXA38_22625</name>
</gene>
<dbReference type="EMBL" id="QVEV01000099">
    <property type="protein sequence ID" value="RGC07865.1"/>
    <property type="molecule type" value="Genomic_DNA"/>
</dbReference>
<evidence type="ECO:0000313" key="3">
    <source>
        <dbReference type="EMBL" id="RGC07865.1"/>
    </source>
</evidence>
<feature type="region of interest" description="Disordered" evidence="1">
    <location>
        <begin position="64"/>
        <end position="116"/>
    </location>
</feature>
<organism evidence="3 4">
    <name type="scientific">Clostridium innocuum</name>
    <dbReference type="NCBI Taxonomy" id="1522"/>
    <lineage>
        <taxon>Bacteria</taxon>
        <taxon>Bacillati</taxon>
        <taxon>Bacillota</taxon>
        <taxon>Clostridia</taxon>
        <taxon>Eubacteriales</taxon>
        <taxon>Clostridiaceae</taxon>
        <taxon>Clostridium</taxon>
    </lineage>
</organism>
<name>A0A3E2VBD1_CLOIN</name>
<evidence type="ECO:0000256" key="1">
    <source>
        <dbReference type="SAM" id="MobiDB-lite"/>
    </source>
</evidence>
<dbReference type="Proteomes" id="UP000260025">
    <property type="component" value="Unassembled WGS sequence"/>
</dbReference>
<evidence type="ECO:0000313" key="4">
    <source>
        <dbReference type="Proteomes" id="UP000260025"/>
    </source>
</evidence>
<dbReference type="RefSeq" id="WP_147324037.1">
    <property type="nucleotide sequence ID" value="NZ_QVEV01000099.1"/>
</dbReference>
<feature type="chain" id="PRO_5017564125" evidence="2">
    <location>
        <begin position="24"/>
        <end position="256"/>
    </location>
</feature>
<dbReference type="AlphaFoldDB" id="A0A3E2VBD1"/>